<dbReference type="AlphaFoldDB" id="A0A139AL15"/>
<feature type="compositionally biased region" description="Basic and acidic residues" evidence="1">
    <location>
        <begin position="127"/>
        <end position="145"/>
    </location>
</feature>
<evidence type="ECO:0000256" key="2">
    <source>
        <dbReference type="SAM" id="Phobius"/>
    </source>
</evidence>
<gene>
    <name evidence="3" type="ORF">M427DRAFT_30645</name>
</gene>
<keyword evidence="4" id="KW-1185">Reference proteome</keyword>
<dbReference type="Proteomes" id="UP000070544">
    <property type="component" value="Unassembled WGS sequence"/>
</dbReference>
<proteinExistence type="predicted"/>
<feature type="compositionally biased region" description="Polar residues" evidence="1">
    <location>
        <begin position="150"/>
        <end position="176"/>
    </location>
</feature>
<feature type="region of interest" description="Disordered" evidence="1">
    <location>
        <begin position="126"/>
        <end position="176"/>
    </location>
</feature>
<name>A0A139AL15_GONPJ</name>
<keyword evidence="2" id="KW-1133">Transmembrane helix</keyword>
<protein>
    <submittedName>
        <fullName evidence="3">Uncharacterized protein</fullName>
    </submittedName>
</protein>
<organism evidence="3 4">
    <name type="scientific">Gonapodya prolifera (strain JEL478)</name>
    <name type="common">Monoblepharis prolifera</name>
    <dbReference type="NCBI Taxonomy" id="1344416"/>
    <lineage>
        <taxon>Eukaryota</taxon>
        <taxon>Fungi</taxon>
        <taxon>Fungi incertae sedis</taxon>
        <taxon>Chytridiomycota</taxon>
        <taxon>Chytridiomycota incertae sedis</taxon>
        <taxon>Monoblepharidomycetes</taxon>
        <taxon>Monoblepharidales</taxon>
        <taxon>Gonapodyaceae</taxon>
        <taxon>Gonapodya</taxon>
    </lineage>
</organism>
<feature type="transmembrane region" description="Helical" evidence="2">
    <location>
        <begin position="48"/>
        <end position="70"/>
    </location>
</feature>
<evidence type="ECO:0000313" key="3">
    <source>
        <dbReference type="EMBL" id="KXS17183.1"/>
    </source>
</evidence>
<dbReference type="EMBL" id="KQ965748">
    <property type="protein sequence ID" value="KXS17183.1"/>
    <property type="molecule type" value="Genomic_DNA"/>
</dbReference>
<evidence type="ECO:0000256" key="1">
    <source>
        <dbReference type="SAM" id="MobiDB-lite"/>
    </source>
</evidence>
<keyword evidence="2" id="KW-0812">Transmembrane</keyword>
<reference evidence="3 4" key="1">
    <citation type="journal article" date="2015" name="Genome Biol. Evol.">
        <title>Phylogenomic analyses indicate that early fungi evolved digesting cell walls of algal ancestors of land plants.</title>
        <authorList>
            <person name="Chang Y."/>
            <person name="Wang S."/>
            <person name="Sekimoto S."/>
            <person name="Aerts A.L."/>
            <person name="Choi C."/>
            <person name="Clum A."/>
            <person name="LaButti K.M."/>
            <person name="Lindquist E.A."/>
            <person name="Yee Ngan C."/>
            <person name="Ohm R.A."/>
            <person name="Salamov A.A."/>
            <person name="Grigoriev I.V."/>
            <person name="Spatafora J.W."/>
            <person name="Berbee M.L."/>
        </authorList>
    </citation>
    <scope>NUCLEOTIDE SEQUENCE [LARGE SCALE GENOMIC DNA]</scope>
    <source>
        <strain evidence="3 4">JEL478</strain>
    </source>
</reference>
<sequence length="176" mass="18922">MSVNFLVVIATLVQLHKDKKTFASYPATMLLLTTGGIMPSWFSTNARVVIIGEYIVSTSGMLNCAIFFFLEPTMASMSRKVVFPIGELRRQNGDRGTRFLQLAEAVFGFLGSTKVKTEVASVSTTRTSERMTQLKEADGCEKEGRAPVPTSATSNIKPGSVVQTSVVGETGGSQTA</sequence>
<accession>A0A139AL15</accession>
<evidence type="ECO:0000313" key="4">
    <source>
        <dbReference type="Proteomes" id="UP000070544"/>
    </source>
</evidence>
<keyword evidence="2" id="KW-0472">Membrane</keyword>
<feature type="transmembrane region" description="Helical" evidence="2">
    <location>
        <begin position="22"/>
        <end position="42"/>
    </location>
</feature>